<dbReference type="Proteomes" id="UP000774617">
    <property type="component" value="Unassembled WGS sequence"/>
</dbReference>
<name>A0ABQ8FU34_9PEZI</name>
<evidence type="ECO:0000313" key="3">
    <source>
        <dbReference type="Proteomes" id="UP000774617"/>
    </source>
</evidence>
<accession>A0ABQ8FU34</accession>
<dbReference type="EMBL" id="JAGTJR010000054">
    <property type="protein sequence ID" value="KAH7026897.1"/>
    <property type="molecule type" value="Genomic_DNA"/>
</dbReference>
<reference evidence="2 3" key="1">
    <citation type="journal article" date="2021" name="Nat. Commun.">
        <title>Genetic determinants of endophytism in the Arabidopsis root mycobiome.</title>
        <authorList>
            <person name="Mesny F."/>
            <person name="Miyauchi S."/>
            <person name="Thiergart T."/>
            <person name="Pickel B."/>
            <person name="Atanasova L."/>
            <person name="Karlsson M."/>
            <person name="Huettel B."/>
            <person name="Barry K.W."/>
            <person name="Haridas S."/>
            <person name="Chen C."/>
            <person name="Bauer D."/>
            <person name="Andreopoulos W."/>
            <person name="Pangilinan J."/>
            <person name="LaButti K."/>
            <person name="Riley R."/>
            <person name="Lipzen A."/>
            <person name="Clum A."/>
            <person name="Drula E."/>
            <person name="Henrissat B."/>
            <person name="Kohler A."/>
            <person name="Grigoriev I.V."/>
            <person name="Martin F.M."/>
            <person name="Hacquard S."/>
        </authorList>
    </citation>
    <scope>NUCLEOTIDE SEQUENCE [LARGE SCALE GENOMIC DNA]</scope>
    <source>
        <strain evidence="2 3">MPI-SDFR-AT-0080</strain>
    </source>
</reference>
<sequence>MKFTGQVLISALFFSTSAFGAAVWNVKNLDKRITVVARDTEGNFLYERAAPNCQAYFCEDATDCLASGGESGGHANCPSCAGDPGRCSFI</sequence>
<feature type="chain" id="PRO_5046027060" evidence="1">
    <location>
        <begin position="23"/>
        <end position="90"/>
    </location>
</feature>
<gene>
    <name evidence="2" type="ORF">B0J12DRAFT_745908</name>
</gene>
<comment type="caution">
    <text evidence="2">The sequence shown here is derived from an EMBL/GenBank/DDBJ whole genome shotgun (WGS) entry which is preliminary data.</text>
</comment>
<protein>
    <submittedName>
        <fullName evidence="2">Uncharacterized protein</fullName>
    </submittedName>
</protein>
<keyword evidence="3" id="KW-1185">Reference proteome</keyword>
<proteinExistence type="predicted"/>
<keyword evidence="1" id="KW-0732">Signal</keyword>
<feature type="signal peptide" evidence="1">
    <location>
        <begin position="1"/>
        <end position="22"/>
    </location>
</feature>
<organism evidence="2 3">
    <name type="scientific">Macrophomina phaseolina</name>
    <dbReference type="NCBI Taxonomy" id="35725"/>
    <lineage>
        <taxon>Eukaryota</taxon>
        <taxon>Fungi</taxon>
        <taxon>Dikarya</taxon>
        <taxon>Ascomycota</taxon>
        <taxon>Pezizomycotina</taxon>
        <taxon>Dothideomycetes</taxon>
        <taxon>Dothideomycetes incertae sedis</taxon>
        <taxon>Botryosphaeriales</taxon>
        <taxon>Botryosphaeriaceae</taxon>
        <taxon>Macrophomina</taxon>
    </lineage>
</organism>
<evidence type="ECO:0000256" key="1">
    <source>
        <dbReference type="SAM" id="SignalP"/>
    </source>
</evidence>
<evidence type="ECO:0000313" key="2">
    <source>
        <dbReference type="EMBL" id="KAH7026897.1"/>
    </source>
</evidence>